<reference evidence="10" key="1">
    <citation type="submission" date="2025-08" db="UniProtKB">
        <authorList>
            <consortium name="RefSeq"/>
        </authorList>
    </citation>
    <scope>IDENTIFICATION</scope>
</reference>
<dbReference type="GeneID" id="105424913"/>
<dbReference type="PANTHER" id="PTHR11200">
    <property type="entry name" value="INOSITOL 5-PHOSPHATASE"/>
    <property type="match status" value="1"/>
</dbReference>
<dbReference type="Gene3D" id="1.10.555.10">
    <property type="entry name" value="Rho GTPase activation protein"/>
    <property type="match status" value="1"/>
</dbReference>
<dbReference type="InterPro" id="IPR037793">
    <property type="entry name" value="OCRL1/INPP5B_INPP5c"/>
</dbReference>
<evidence type="ECO:0000313" key="9">
    <source>
        <dbReference type="Proteomes" id="UP000504615"/>
    </source>
</evidence>
<dbReference type="Pfam" id="PF22669">
    <property type="entry name" value="Exo_endo_phos2"/>
    <property type="match status" value="1"/>
</dbReference>
<dbReference type="GO" id="GO:0031901">
    <property type="term" value="C:early endosome membrane"/>
    <property type="evidence" value="ECO:0007669"/>
    <property type="project" value="UniProtKB-SubCell"/>
</dbReference>
<feature type="domain" description="Rho-GAP" evidence="8">
    <location>
        <begin position="450"/>
        <end position="654"/>
    </location>
</feature>
<dbReference type="CDD" id="cd09093">
    <property type="entry name" value="INPP5c_INPP5B"/>
    <property type="match status" value="1"/>
</dbReference>
<dbReference type="InterPro" id="IPR008936">
    <property type="entry name" value="Rho_GTPase_activation_prot"/>
</dbReference>
<dbReference type="GO" id="GO:0052745">
    <property type="term" value="F:inositol phosphate phosphatase activity"/>
    <property type="evidence" value="ECO:0007669"/>
    <property type="project" value="InterPro"/>
</dbReference>
<dbReference type="OrthoDB" id="7862313at2759"/>
<gene>
    <name evidence="10" type="primary">LOC105424913</name>
</gene>
<dbReference type="Pfam" id="PF00620">
    <property type="entry name" value="RhoGAP"/>
    <property type="match status" value="1"/>
</dbReference>
<comment type="subcellular location">
    <subcellularLocation>
        <location evidence="2">Cytoplasmic vesicle</location>
        <location evidence="2">Phagosome membrane</location>
    </subcellularLocation>
    <subcellularLocation>
        <location evidence="1">Early endosome membrane</location>
    </subcellularLocation>
</comment>
<keyword evidence="4" id="KW-0967">Endosome</keyword>
<keyword evidence="6" id="KW-0443">Lipid metabolism</keyword>
<dbReference type="AlphaFoldDB" id="A0A8N1S455"/>
<dbReference type="GO" id="GO:0046856">
    <property type="term" value="P:phosphatidylinositol dephosphorylation"/>
    <property type="evidence" value="ECO:0007669"/>
    <property type="project" value="InterPro"/>
</dbReference>
<dbReference type="PANTHER" id="PTHR11200:SF300">
    <property type="entry name" value="TYPE II INOSITOL 1,4,5-TRISPHOSPHATE 5-PHOSPHATASE"/>
    <property type="match status" value="1"/>
</dbReference>
<dbReference type="Gene3D" id="2.30.29.110">
    <property type="match status" value="1"/>
</dbReference>
<dbReference type="FunFam" id="3.60.10.10:FF:000004">
    <property type="entry name" value="Type II inositol 1,4,5-trisphosphate 5-phosphatase"/>
    <property type="match status" value="1"/>
</dbReference>
<dbReference type="PROSITE" id="PS50238">
    <property type="entry name" value="RHOGAP"/>
    <property type="match status" value="1"/>
</dbReference>
<accession>A0A8N1S455</accession>
<organism evidence="9 10">
    <name type="scientific">Pogonomyrmex barbatus</name>
    <name type="common">red harvester ant</name>
    <dbReference type="NCBI Taxonomy" id="144034"/>
    <lineage>
        <taxon>Eukaryota</taxon>
        <taxon>Metazoa</taxon>
        <taxon>Ecdysozoa</taxon>
        <taxon>Arthropoda</taxon>
        <taxon>Hexapoda</taxon>
        <taxon>Insecta</taxon>
        <taxon>Pterygota</taxon>
        <taxon>Neoptera</taxon>
        <taxon>Endopterygota</taxon>
        <taxon>Hymenoptera</taxon>
        <taxon>Apocrita</taxon>
        <taxon>Aculeata</taxon>
        <taxon>Formicoidea</taxon>
        <taxon>Formicidae</taxon>
        <taxon>Myrmicinae</taxon>
        <taxon>Pogonomyrmex</taxon>
    </lineage>
</organism>
<name>A0A8N1S455_9HYME</name>
<evidence type="ECO:0000256" key="2">
    <source>
        <dbReference type="ARBA" id="ARBA00004580"/>
    </source>
</evidence>
<evidence type="ECO:0000256" key="6">
    <source>
        <dbReference type="ARBA" id="ARBA00023098"/>
    </source>
</evidence>
<dbReference type="Pfam" id="PF21310">
    <property type="entry name" value="OCRL-like_ASH"/>
    <property type="match status" value="1"/>
</dbReference>
<dbReference type="CTD" id="4952"/>
<dbReference type="InterPro" id="IPR048869">
    <property type="entry name" value="OCRL-1_2_ASH"/>
</dbReference>
<proteinExistence type="inferred from homology"/>
<keyword evidence="9" id="KW-1185">Reference proteome</keyword>
<sequence length="657" mass="74929">MSICIAGLSFYTNAEAQDGFDIYMNITSRKLRLIFEMKLGEATSSLVSEIFRAIEVYQTVKSPAAEFLWIEKLTRSTRNLATGGKDTHDAVDSLFNLENHELTVPRQSIASGRSPVAARESVVRYQMACKEDDYTYSKTFRILICTWNVNGQPPNGIKLDSWLSTDEMPPDIYAIGFQELDLSKEAFLFHETPREEEWRQVIVNSLHPGGIYTQVALVRLVGIMLLIYALETHIPFIENVSTDTVGTGIMGKLGNKGGVAVSCCIHNTSICFVNAHLAAHCEEFERRNQDYADICARLSFTKYVPPKSFKDHDQIYWLGDLNYRITDMDAATAKQHISEGNYGPILALDQLGQQRKAGRVFQGFREAEIDFKPTYKYDPGTDNWDSSEKCRAPAWCDRILWKGDMIKSINYKSYPQLKISDHKPVSASFESQIRIIDMAKYRKIHEEVMKKLDKLENEFLPQVMVDTTDIIFDVLKFLEPSSKELIIANTGQVPVQFEFIKKLDDTNYCKDWLHIEPYTGFIKPAGGVHSVAEALLLLLESTAEPLIPYNLHSVCLSAATNYLQCKQIVMQLPETRRTVFLYISSFLQELLSHTQDNELDVKTLATLFGSIFLRDPPRSRDDRHQRNRATQITFDKKKAAFVYHFLVNDQSDFILGR</sequence>
<dbReference type="GO" id="GO:0004439">
    <property type="term" value="F:phosphatidylinositol-4,5-bisphosphate 5-phosphatase activity"/>
    <property type="evidence" value="ECO:0007669"/>
    <property type="project" value="TreeGrafter"/>
</dbReference>
<dbReference type="SUPFAM" id="SSF48350">
    <property type="entry name" value="GTPase activation domain, GAP"/>
    <property type="match status" value="1"/>
</dbReference>
<keyword evidence="5" id="KW-0378">Hydrolase</keyword>
<dbReference type="InterPro" id="IPR000198">
    <property type="entry name" value="RhoGAP_dom"/>
</dbReference>
<evidence type="ECO:0000256" key="7">
    <source>
        <dbReference type="ARBA" id="ARBA00023329"/>
    </source>
</evidence>
<evidence type="ECO:0000256" key="3">
    <source>
        <dbReference type="ARBA" id="ARBA00005910"/>
    </source>
</evidence>
<dbReference type="RefSeq" id="XP_025073511.1">
    <property type="nucleotide sequence ID" value="XM_025217726.1"/>
</dbReference>
<protein>
    <submittedName>
        <fullName evidence="10">LOW QUALITY PROTEIN: type II inositol 1,4,5-trisphosphate 5-phosphatase</fullName>
    </submittedName>
</protein>
<dbReference type="SMART" id="SM00128">
    <property type="entry name" value="IPPc"/>
    <property type="match status" value="1"/>
</dbReference>
<dbReference type="InterPro" id="IPR036691">
    <property type="entry name" value="Endo/exonu/phosph_ase_sf"/>
</dbReference>
<dbReference type="InterPro" id="IPR000300">
    <property type="entry name" value="IPPc"/>
</dbReference>
<comment type="similarity">
    <text evidence="3">Belongs to the inositol 1,4,5-trisphosphate 5-phosphatase type II family.</text>
</comment>
<dbReference type="Proteomes" id="UP000504615">
    <property type="component" value="Unplaced"/>
</dbReference>
<dbReference type="GO" id="GO:0007165">
    <property type="term" value="P:signal transduction"/>
    <property type="evidence" value="ECO:0007669"/>
    <property type="project" value="InterPro"/>
</dbReference>
<evidence type="ECO:0000256" key="1">
    <source>
        <dbReference type="ARBA" id="ARBA00004146"/>
    </source>
</evidence>
<dbReference type="InterPro" id="IPR046985">
    <property type="entry name" value="IP5"/>
</dbReference>
<evidence type="ECO:0000256" key="5">
    <source>
        <dbReference type="ARBA" id="ARBA00022801"/>
    </source>
</evidence>
<dbReference type="SUPFAM" id="SSF56219">
    <property type="entry name" value="DNase I-like"/>
    <property type="match status" value="1"/>
</dbReference>
<evidence type="ECO:0000313" key="10">
    <source>
        <dbReference type="RefSeq" id="XP_025073511.1"/>
    </source>
</evidence>
<evidence type="ECO:0000259" key="8">
    <source>
        <dbReference type="PROSITE" id="PS50238"/>
    </source>
</evidence>
<dbReference type="SMART" id="SM00324">
    <property type="entry name" value="RhoGAP"/>
    <property type="match status" value="1"/>
</dbReference>
<dbReference type="GO" id="GO:0030670">
    <property type="term" value="C:phagocytic vesicle membrane"/>
    <property type="evidence" value="ECO:0007669"/>
    <property type="project" value="UniProtKB-SubCell"/>
</dbReference>
<evidence type="ECO:0000256" key="4">
    <source>
        <dbReference type="ARBA" id="ARBA00022753"/>
    </source>
</evidence>
<dbReference type="Gene3D" id="3.60.10.10">
    <property type="entry name" value="Endonuclease/exonuclease/phosphatase"/>
    <property type="match status" value="1"/>
</dbReference>
<keyword evidence="7" id="KW-0968">Cytoplasmic vesicle</keyword>